<sequence length="246" mass="27917">MIRINATRYFFWLLSCWACITPLSGFANIDDFQDRYFAEVDGSTWALHIDSSHTFQHRVTAKLQMGNTRERYLLIGNIRGDRITGSYQKPIGISHSSEELRFELRRLDKNQVELSLSNALGENFSKITMSADNHKNPIDTAILGTWYSVAEPGASASNPYLGEEWAIRFGANGELCESLYLVDTRTQKNHQDPCSQPASQRWKAVDGKIYTAAGEDWQLHFNYRLMGGRLVVSYPSGKRRVANLAE</sequence>
<evidence type="ECO:0000313" key="2">
    <source>
        <dbReference type="EMBL" id="AMO69274.1"/>
    </source>
</evidence>
<dbReference type="RefSeq" id="WP_062384008.1">
    <property type="nucleotide sequence ID" value="NZ_CP014544.1"/>
</dbReference>
<keyword evidence="1" id="KW-0732">Signal</keyword>
<proteinExistence type="predicted"/>
<evidence type="ECO:0000313" key="3">
    <source>
        <dbReference type="Proteomes" id="UP000074119"/>
    </source>
</evidence>
<protein>
    <submittedName>
        <fullName evidence="2">Uncharacterized protein</fullName>
    </submittedName>
</protein>
<reference evidence="2 3" key="1">
    <citation type="submission" date="2015-12" db="EMBL/GenBank/DDBJ databases">
        <authorList>
            <person name="Shamseldin A."/>
            <person name="Moawad H."/>
            <person name="Abd El-Rahim W.M."/>
            <person name="Sadowsky M.J."/>
        </authorList>
    </citation>
    <scope>NUCLEOTIDE SEQUENCE [LARGE SCALE GENOMIC DNA]</scope>
    <source>
        <strain evidence="2 3">SM2</strain>
    </source>
</reference>
<dbReference type="Proteomes" id="UP000074119">
    <property type="component" value="Chromosome"/>
</dbReference>
<feature type="chain" id="PRO_5007275112" evidence="1">
    <location>
        <begin position="28"/>
        <end position="246"/>
    </location>
</feature>
<dbReference type="STRING" id="1470434.AZF00_13590"/>
<name>A0A127M7R4_9GAMM</name>
<organism evidence="2 3">
    <name type="scientific">Zhongshania aliphaticivorans</name>
    <dbReference type="NCBI Taxonomy" id="1470434"/>
    <lineage>
        <taxon>Bacteria</taxon>
        <taxon>Pseudomonadati</taxon>
        <taxon>Pseudomonadota</taxon>
        <taxon>Gammaproteobacteria</taxon>
        <taxon>Cellvibrionales</taxon>
        <taxon>Spongiibacteraceae</taxon>
        <taxon>Zhongshania</taxon>
    </lineage>
</organism>
<gene>
    <name evidence="2" type="ORF">AZF00_13590</name>
</gene>
<feature type="signal peptide" evidence="1">
    <location>
        <begin position="1"/>
        <end position="27"/>
    </location>
</feature>
<dbReference type="AlphaFoldDB" id="A0A127M7R4"/>
<dbReference type="EMBL" id="CP014544">
    <property type="protein sequence ID" value="AMO69274.1"/>
    <property type="molecule type" value="Genomic_DNA"/>
</dbReference>
<accession>A0A127M7R4</accession>
<evidence type="ECO:0000256" key="1">
    <source>
        <dbReference type="SAM" id="SignalP"/>
    </source>
</evidence>
<dbReference type="KEGG" id="zal:AZF00_13590"/>